<dbReference type="KEGG" id="mnh:FG904_02575"/>
<name>A0A5B7XVY4_9MOLU</name>
<dbReference type="Proteomes" id="UP000305457">
    <property type="component" value="Chromosome"/>
</dbReference>
<dbReference type="OrthoDB" id="399192at2"/>
<organism evidence="1 2">
    <name type="scientific">Mycoplasma nasistruthionis</name>
    <dbReference type="NCBI Taxonomy" id="353852"/>
    <lineage>
        <taxon>Bacteria</taxon>
        <taxon>Bacillati</taxon>
        <taxon>Mycoplasmatota</taxon>
        <taxon>Mollicutes</taxon>
        <taxon>Mycoplasmataceae</taxon>
        <taxon>Mycoplasma</taxon>
    </lineage>
</organism>
<dbReference type="EMBL" id="CP040825">
    <property type="protein sequence ID" value="QCZ36877.1"/>
    <property type="molecule type" value="Genomic_DNA"/>
</dbReference>
<dbReference type="AlphaFoldDB" id="A0A5B7XVY4"/>
<protein>
    <submittedName>
        <fullName evidence="1">Uncharacterized protein</fullName>
    </submittedName>
</protein>
<proteinExistence type="predicted"/>
<dbReference type="RefSeq" id="WP_139592358.1">
    <property type="nucleotide sequence ID" value="NZ_CP040825.1"/>
</dbReference>
<gene>
    <name evidence="1" type="ORF">FG904_02575</name>
</gene>
<reference evidence="1 2" key="1">
    <citation type="submission" date="2019-06" db="EMBL/GenBank/DDBJ databases">
        <title>Mycoplasma sp. 2F1A isolated from ostrich.</title>
        <authorList>
            <person name="Spergser J."/>
        </authorList>
    </citation>
    <scope>NUCLEOTIDE SEQUENCE [LARGE SCALE GENOMIC DNA]</scope>
    <source>
        <strain evidence="1 2">2F1A</strain>
    </source>
</reference>
<accession>A0A5B7XVY4</accession>
<evidence type="ECO:0000313" key="1">
    <source>
        <dbReference type="EMBL" id="QCZ36877.1"/>
    </source>
</evidence>
<sequence>MVRSIYKQVFSTVNSLANELKFVYSLDTESINHIKNFNQEFTDLGILMTVSGLLKLHYFYPHIIEFHKNDLDYFLPYLRIENHYVKIGLLIETNKKQFDEAKLKNKLNKIKRNFDLYQLIDDLFTNEPSFWLYLSESKSRDLNYQKIITINPYYYNVLKIDDDLQVPYLSYFESFKPF</sequence>
<evidence type="ECO:0000313" key="2">
    <source>
        <dbReference type="Proteomes" id="UP000305457"/>
    </source>
</evidence>